<dbReference type="Proteomes" id="UP001057402">
    <property type="component" value="Chromosome 3"/>
</dbReference>
<sequence length="430" mass="47952">MLRASASVDEGHDREATVDVPEYFLCPISLQVMRDPVTTVTGITYERRSIEQWISMSREGAVTCPFTNQLLPWGSDLTPNHTLRRLIQSWLSDQDGSKRGDPVTGGMDVEADRERIFGVVRELKVNGACVEMLKKLEELANKGEANRICMVEAGVADFIVEFIPKSFKRMRTTGIAEALRILDLVWTPNERIKGLVRDNHELIDALTWVLCFDSYHDNNHVEVRGNSITTMRRVIEVASPALLERLKPGTLGSIVKILKDKILIRKQGIVKCALQALTDTCPWGRNRSRIVEAGAVFELIELELSKPEKRVTEMIFNLLALLCSSAAGREQLLRHAGSIAMVAKRTLRVSPAVDDKAVQVLALIAKFSGSKQVVTEMLKVSAVSKLCMLLQANCGDELKSKARSILRMHSNVWNNSPCIAVYLLTLHPAR</sequence>
<evidence type="ECO:0000313" key="1">
    <source>
        <dbReference type="EMBL" id="KAI4382219.1"/>
    </source>
</evidence>
<organism evidence="1 2">
    <name type="scientific">Melastoma candidum</name>
    <dbReference type="NCBI Taxonomy" id="119954"/>
    <lineage>
        <taxon>Eukaryota</taxon>
        <taxon>Viridiplantae</taxon>
        <taxon>Streptophyta</taxon>
        <taxon>Embryophyta</taxon>
        <taxon>Tracheophyta</taxon>
        <taxon>Spermatophyta</taxon>
        <taxon>Magnoliopsida</taxon>
        <taxon>eudicotyledons</taxon>
        <taxon>Gunneridae</taxon>
        <taxon>Pentapetalae</taxon>
        <taxon>rosids</taxon>
        <taxon>malvids</taxon>
        <taxon>Myrtales</taxon>
        <taxon>Melastomataceae</taxon>
        <taxon>Melastomatoideae</taxon>
        <taxon>Melastomateae</taxon>
        <taxon>Melastoma</taxon>
    </lineage>
</organism>
<proteinExistence type="predicted"/>
<comment type="caution">
    <text evidence="1">The sequence shown here is derived from an EMBL/GenBank/DDBJ whole genome shotgun (WGS) entry which is preliminary data.</text>
</comment>
<protein>
    <submittedName>
        <fullName evidence="1">Uncharacterized protein</fullName>
    </submittedName>
</protein>
<gene>
    <name evidence="1" type="ORF">MLD38_008208</name>
</gene>
<evidence type="ECO:0000313" key="2">
    <source>
        <dbReference type="Proteomes" id="UP001057402"/>
    </source>
</evidence>
<reference evidence="2" key="1">
    <citation type="journal article" date="2023" name="Front. Plant Sci.">
        <title>Chromosomal-level genome assembly of Melastoma candidum provides insights into trichome evolution.</title>
        <authorList>
            <person name="Zhong Y."/>
            <person name="Wu W."/>
            <person name="Sun C."/>
            <person name="Zou P."/>
            <person name="Liu Y."/>
            <person name="Dai S."/>
            <person name="Zhou R."/>
        </authorList>
    </citation>
    <scope>NUCLEOTIDE SEQUENCE [LARGE SCALE GENOMIC DNA]</scope>
</reference>
<accession>A0ACB9RXA9</accession>
<dbReference type="EMBL" id="CM042882">
    <property type="protein sequence ID" value="KAI4382219.1"/>
    <property type="molecule type" value="Genomic_DNA"/>
</dbReference>
<name>A0ACB9RXA9_9MYRT</name>
<keyword evidence="2" id="KW-1185">Reference proteome</keyword>